<keyword evidence="2" id="KW-1185">Reference proteome</keyword>
<proteinExistence type="predicted"/>
<reference evidence="1 2" key="1">
    <citation type="submission" date="2020-08" db="EMBL/GenBank/DDBJ databases">
        <title>Genomic Encyclopedia of Type Strains, Phase IV (KMG-IV): sequencing the most valuable type-strain genomes for metagenomic binning, comparative biology and taxonomic classification.</title>
        <authorList>
            <person name="Goeker M."/>
        </authorList>
    </citation>
    <scope>NUCLEOTIDE SEQUENCE [LARGE SCALE GENOMIC DNA]</scope>
    <source>
        <strain evidence="1 2">DSM 26723</strain>
    </source>
</reference>
<name>A0A841HGN5_9GAMM</name>
<dbReference type="EMBL" id="JACHHZ010000001">
    <property type="protein sequence ID" value="MBB6091245.1"/>
    <property type="molecule type" value="Genomic_DNA"/>
</dbReference>
<gene>
    <name evidence="1" type="ORF">HNQ60_000091</name>
</gene>
<evidence type="ECO:0000313" key="2">
    <source>
        <dbReference type="Proteomes" id="UP000588068"/>
    </source>
</evidence>
<dbReference type="AlphaFoldDB" id="A0A841HGN5"/>
<organism evidence="1 2">
    <name type="scientific">Povalibacter uvarum</name>
    <dbReference type="NCBI Taxonomy" id="732238"/>
    <lineage>
        <taxon>Bacteria</taxon>
        <taxon>Pseudomonadati</taxon>
        <taxon>Pseudomonadota</taxon>
        <taxon>Gammaproteobacteria</taxon>
        <taxon>Steroidobacterales</taxon>
        <taxon>Steroidobacteraceae</taxon>
        <taxon>Povalibacter</taxon>
    </lineage>
</organism>
<sequence>MAVRRSLLSGRSQLRLAELHRAVATSLQTLNQHHSLLVGALMSCDAATQQAMRDEHRRHVAVAIDALAKLGIFLDHCRIDLDEAADDPSANGAPAIS</sequence>
<accession>A0A841HGN5</accession>
<evidence type="ECO:0000313" key="1">
    <source>
        <dbReference type="EMBL" id="MBB6091245.1"/>
    </source>
</evidence>
<dbReference type="RefSeq" id="WP_184329057.1">
    <property type="nucleotide sequence ID" value="NZ_JACHHZ010000001.1"/>
</dbReference>
<protein>
    <submittedName>
        <fullName evidence="1">Uncharacterized protein</fullName>
    </submittedName>
</protein>
<comment type="caution">
    <text evidence="1">The sequence shown here is derived from an EMBL/GenBank/DDBJ whole genome shotgun (WGS) entry which is preliminary data.</text>
</comment>
<dbReference type="Proteomes" id="UP000588068">
    <property type="component" value="Unassembled WGS sequence"/>
</dbReference>